<dbReference type="Proteomes" id="UP000318538">
    <property type="component" value="Chromosome"/>
</dbReference>
<reference evidence="4 5" key="1">
    <citation type="submission" date="2019-02" db="EMBL/GenBank/DDBJ databases">
        <title>Deep-cultivation of Planctomycetes and their phenomic and genomic characterization uncovers novel biology.</title>
        <authorList>
            <person name="Wiegand S."/>
            <person name="Jogler M."/>
            <person name="Boedeker C."/>
            <person name="Pinto D."/>
            <person name="Vollmers J."/>
            <person name="Rivas-Marin E."/>
            <person name="Kohn T."/>
            <person name="Peeters S.H."/>
            <person name="Heuer A."/>
            <person name="Rast P."/>
            <person name="Oberbeckmann S."/>
            <person name="Bunk B."/>
            <person name="Jeske O."/>
            <person name="Meyerdierks A."/>
            <person name="Storesund J.E."/>
            <person name="Kallscheuer N."/>
            <person name="Luecker S."/>
            <person name="Lage O.M."/>
            <person name="Pohl T."/>
            <person name="Merkel B.J."/>
            <person name="Hornburger P."/>
            <person name="Mueller R.-W."/>
            <person name="Bruemmer F."/>
            <person name="Labrenz M."/>
            <person name="Spormann A.M."/>
            <person name="Op den Camp H."/>
            <person name="Overmann J."/>
            <person name="Amann R."/>
            <person name="Jetten M.S.M."/>
            <person name="Mascher T."/>
            <person name="Medema M.H."/>
            <person name="Devos D.P."/>
            <person name="Kaster A.-K."/>
            <person name="Ovreas L."/>
            <person name="Rohde M."/>
            <person name="Galperin M.Y."/>
            <person name="Jogler C."/>
        </authorList>
    </citation>
    <scope>NUCLEOTIDE SEQUENCE [LARGE SCALE GENOMIC DNA]</scope>
    <source>
        <strain evidence="4 5">K22_7</strain>
    </source>
</reference>
<keyword evidence="1 4" id="KW-0560">Oxidoreductase</keyword>
<dbReference type="PANTHER" id="PTHR43818:SF11">
    <property type="entry name" value="BCDNA.GH03377"/>
    <property type="match status" value="1"/>
</dbReference>
<dbReference type="InterPro" id="IPR036291">
    <property type="entry name" value="NAD(P)-bd_dom_sf"/>
</dbReference>
<feature type="domain" description="GFO/IDH/MocA-like oxidoreductase" evidence="3">
    <location>
        <begin position="138"/>
        <end position="276"/>
    </location>
</feature>
<sequence length="357" mass="39509">MTKRWRIAGINFSHMHMGDLLRNVVDHPDADLVGVCDEDPKAMQPAIEALGIPESAVFTDYAQCMETAKPDLVILCPPTGEHALWVQRIAPYGAHLFVEKPFAASLADADRMIAAVKEPGQRLMINWPIRWQPYCYTAWQLIHDGLIGDVIEVHHYGGNRGPLYHGADKVEHAPTAEDKQKSWWYKPESGGGSLRDYLGYGTTIGTWFNGGQKPIEVTAVTASSPGIDVDEHSITIARYAAGLSKFETRWGTFTDPWTDQPQPKCGFVIRGTQGTISCYDYDSTVRVQTSDHPEGYDHPAAELPSGERNGIEYAITRLSNNLPIDGPLSPKIARIGQQIIETAIRSAETKQTVKLIE</sequence>
<dbReference type="AlphaFoldDB" id="A0A517N3J9"/>
<dbReference type="InterPro" id="IPR000683">
    <property type="entry name" value="Gfo/Idh/MocA-like_OxRdtase_N"/>
</dbReference>
<keyword evidence="5" id="KW-1185">Reference proteome</keyword>
<dbReference type="Pfam" id="PF01408">
    <property type="entry name" value="GFO_IDH_MocA"/>
    <property type="match status" value="1"/>
</dbReference>
<feature type="domain" description="Gfo/Idh/MocA-like oxidoreductase N-terminal" evidence="2">
    <location>
        <begin position="7"/>
        <end position="126"/>
    </location>
</feature>
<dbReference type="PANTHER" id="PTHR43818">
    <property type="entry name" value="BCDNA.GH03377"/>
    <property type="match status" value="1"/>
</dbReference>
<dbReference type="Gene3D" id="3.30.360.10">
    <property type="entry name" value="Dihydrodipicolinate Reductase, domain 2"/>
    <property type="match status" value="1"/>
</dbReference>
<dbReference type="InterPro" id="IPR050463">
    <property type="entry name" value="Gfo/Idh/MocA_oxidrdct_glycsds"/>
</dbReference>
<gene>
    <name evidence="4" type="primary">gfo_1</name>
    <name evidence="4" type="ORF">K227x_00710</name>
</gene>
<organism evidence="4 5">
    <name type="scientific">Rubripirellula lacrimiformis</name>
    <dbReference type="NCBI Taxonomy" id="1930273"/>
    <lineage>
        <taxon>Bacteria</taxon>
        <taxon>Pseudomonadati</taxon>
        <taxon>Planctomycetota</taxon>
        <taxon>Planctomycetia</taxon>
        <taxon>Pirellulales</taxon>
        <taxon>Pirellulaceae</taxon>
        <taxon>Rubripirellula</taxon>
    </lineage>
</organism>
<dbReference type="Gene3D" id="3.40.50.720">
    <property type="entry name" value="NAD(P)-binding Rossmann-like Domain"/>
    <property type="match status" value="1"/>
</dbReference>
<dbReference type="SUPFAM" id="SSF51735">
    <property type="entry name" value="NAD(P)-binding Rossmann-fold domains"/>
    <property type="match status" value="1"/>
</dbReference>
<dbReference type="SUPFAM" id="SSF55347">
    <property type="entry name" value="Glyceraldehyde-3-phosphate dehydrogenase-like, C-terminal domain"/>
    <property type="match status" value="1"/>
</dbReference>
<evidence type="ECO:0000259" key="3">
    <source>
        <dbReference type="Pfam" id="PF22725"/>
    </source>
</evidence>
<accession>A0A517N3J9</accession>
<dbReference type="OrthoDB" id="9776544at2"/>
<dbReference type="EC" id="1.1.99.28" evidence="4"/>
<dbReference type="EMBL" id="CP036525">
    <property type="protein sequence ID" value="QDT01704.1"/>
    <property type="molecule type" value="Genomic_DNA"/>
</dbReference>
<name>A0A517N3J9_9BACT</name>
<dbReference type="KEGG" id="rlc:K227x_00710"/>
<dbReference type="GO" id="GO:0047061">
    <property type="term" value="F:glucose-fructose oxidoreductase activity"/>
    <property type="evidence" value="ECO:0007669"/>
    <property type="project" value="UniProtKB-EC"/>
</dbReference>
<dbReference type="Pfam" id="PF22725">
    <property type="entry name" value="GFO_IDH_MocA_C3"/>
    <property type="match status" value="1"/>
</dbReference>
<proteinExistence type="predicted"/>
<evidence type="ECO:0000313" key="4">
    <source>
        <dbReference type="EMBL" id="QDT01704.1"/>
    </source>
</evidence>
<evidence type="ECO:0000256" key="1">
    <source>
        <dbReference type="ARBA" id="ARBA00023002"/>
    </source>
</evidence>
<dbReference type="InterPro" id="IPR055170">
    <property type="entry name" value="GFO_IDH_MocA-like_dom"/>
</dbReference>
<evidence type="ECO:0000313" key="5">
    <source>
        <dbReference type="Proteomes" id="UP000318538"/>
    </source>
</evidence>
<protein>
    <submittedName>
        <fullName evidence="4">Glucose--fructose oxidoreductase</fullName>
        <ecNumber evidence="4">1.1.99.28</ecNumber>
    </submittedName>
</protein>
<dbReference type="RefSeq" id="WP_145167455.1">
    <property type="nucleotide sequence ID" value="NZ_CP036525.1"/>
</dbReference>
<evidence type="ECO:0000259" key="2">
    <source>
        <dbReference type="Pfam" id="PF01408"/>
    </source>
</evidence>
<dbReference type="GO" id="GO:0000166">
    <property type="term" value="F:nucleotide binding"/>
    <property type="evidence" value="ECO:0007669"/>
    <property type="project" value="InterPro"/>
</dbReference>